<protein>
    <submittedName>
        <fullName evidence="1">Uncharacterized protein</fullName>
    </submittedName>
</protein>
<evidence type="ECO:0000313" key="1">
    <source>
        <dbReference type="EMBL" id="PON97492.1"/>
    </source>
</evidence>
<dbReference type="InParanoid" id="A0A2P5FI78"/>
<accession>A0A2P5FI78</accession>
<keyword evidence="2" id="KW-1185">Reference proteome</keyword>
<dbReference type="OrthoDB" id="10419882at2759"/>
<sequence length="87" mass="10111">MGDGILSGFWFNLRARAQREQRAFWLGLARWDGMGWGCVFSYRATLALHFSSRLKKGQFLGLRPKNGTVINTLMSRVWPFDNLNLRF</sequence>
<dbReference type="Proteomes" id="UP000237000">
    <property type="component" value="Unassembled WGS sequence"/>
</dbReference>
<name>A0A2P5FI78_TREOI</name>
<dbReference type="EMBL" id="JXTC01000031">
    <property type="protein sequence ID" value="PON97492.1"/>
    <property type="molecule type" value="Genomic_DNA"/>
</dbReference>
<dbReference type="AlphaFoldDB" id="A0A2P5FI78"/>
<reference evidence="2" key="1">
    <citation type="submission" date="2016-06" db="EMBL/GenBank/DDBJ databases">
        <title>Parallel loss of symbiosis genes in relatives of nitrogen-fixing non-legume Parasponia.</title>
        <authorList>
            <person name="Van Velzen R."/>
            <person name="Holmer R."/>
            <person name="Bu F."/>
            <person name="Rutten L."/>
            <person name="Van Zeijl A."/>
            <person name="Liu W."/>
            <person name="Santuari L."/>
            <person name="Cao Q."/>
            <person name="Sharma T."/>
            <person name="Shen D."/>
            <person name="Roswanjaya Y."/>
            <person name="Wardhani T."/>
            <person name="Kalhor M.S."/>
            <person name="Jansen J."/>
            <person name="Van den Hoogen J."/>
            <person name="Gungor B."/>
            <person name="Hartog M."/>
            <person name="Hontelez J."/>
            <person name="Verver J."/>
            <person name="Yang W.-C."/>
            <person name="Schijlen E."/>
            <person name="Repin R."/>
            <person name="Schilthuizen M."/>
            <person name="Schranz E."/>
            <person name="Heidstra R."/>
            <person name="Miyata K."/>
            <person name="Fedorova E."/>
            <person name="Kohlen W."/>
            <person name="Bisseling T."/>
            <person name="Smit S."/>
            <person name="Geurts R."/>
        </authorList>
    </citation>
    <scope>NUCLEOTIDE SEQUENCE [LARGE SCALE GENOMIC DNA]</scope>
    <source>
        <strain evidence="2">cv. RG33-2</strain>
    </source>
</reference>
<comment type="caution">
    <text evidence="1">The sequence shown here is derived from an EMBL/GenBank/DDBJ whole genome shotgun (WGS) entry which is preliminary data.</text>
</comment>
<gene>
    <name evidence="1" type="ORF">TorRG33x02_066940</name>
</gene>
<evidence type="ECO:0000313" key="2">
    <source>
        <dbReference type="Proteomes" id="UP000237000"/>
    </source>
</evidence>
<organism evidence="1 2">
    <name type="scientific">Trema orientale</name>
    <name type="common">Charcoal tree</name>
    <name type="synonym">Celtis orientalis</name>
    <dbReference type="NCBI Taxonomy" id="63057"/>
    <lineage>
        <taxon>Eukaryota</taxon>
        <taxon>Viridiplantae</taxon>
        <taxon>Streptophyta</taxon>
        <taxon>Embryophyta</taxon>
        <taxon>Tracheophyta</taxon>
        <taxon>Spermatophyta</taxon>
        <taxon>Magnoliopsida</taxon>
        <taxon>eudicotyledons</taxon>
        <taxon>Gunneridae</taxon>
        <taxon>Pentapetalae</taxon>
        <taxon>rosids</taxon>
        <taxon>fabids</taxon>
        <taxon>Rosales</taxon>
        <taxon>Cannabaceae</taxon>
        <taxon>Trema</taxon>
    </lineage>
</organism>
<proteinExistence type="predicted"/>